<feature type="domain" description="DNA mismatch repair proteins mutS family" evidence="19">
    <location>
        <begin position="1373"/>
        <end position="1389"/>
    </location>
</feature>
<feature type="transmembrane region" description="Helical" evidence="18">
    <location>
        <begin position="708"/>
        <end position="728"/>
    </location>
</feature>
<evidence type="ECO:0000259" key="19">
    <source>
        <dbReference type="PROSITE" id="PS00486"/>
    </source>
</evidence>
<dbReference type="Gene3D" id="1.10.1420.10">
    <property type="match status" value="2"/>
</dbReference>
<dbReference type="GO" id="GO:0015369">
    <property type="term" value="F:calcium:proton antiporter activity"/>
    <property type="evidence" value="ECO:0007669"/>
    <property type="project" value="UniProtKB-ARBA"/>
</dbReference>
<evidence type="ECO:0000256" key="11">
    <source>
        <dbReference type="ARBA" id="ARBA00023125"/>
    </source>
</evidence>
<dbReference type="Pfam" id="PF00488">
    <property type="entry name" value="MutS_V"/>
    <property type="match status" value="1"/>
</dbReference>
<evidence type="ECO:0000256" key="15">
    <source>
        <dbReference type="ARBA" id="ARBA00073774"/>
    </source>
</evidence>
<dbReference type="InterPro" id="IPR004837">
    <property type="entry name" value="NaCa_Exmemb"/>
</dbReference>
<comment type="subunit">
    <text evidence="13">Heterodimer consisting of MSH2-MSH3 (MutS beta). Forms a ternary complex with MutL alpha (MLH1-PMS1).</text>
</comment>
<evidence type="ECO:0000256" key="10">
    <source>
        <dbReference type="ARBA" id="ARBA00023065"/>
    </source>
</evidence>
<dbReference type="InterPro" id="IPR007861">
    <property type="entry name" value="DNA_mismatch_repair_MutS_clamp"/>
</dbReference>
<comment type="subcellular location">
    <subcellularLocation>
        <location evidence="1">Endomembrane system</location>
        <topology evidence="1">Multi-pass membrane protein</topology>
    </subcellularLocation>
</comment>
<feature type="coiled-coil region" evidence="16">
    <location>
        <begin position="1188"/>
        <end position="1215"/>
    </location>
</feature>
<feature type="transmembrane region" description="Helical" evidence="18">
    <location>
        <begin position="243"/>
        <end position="262"/>
    </location>
</feature>
<dbReference type="Pfam" id="PF05188">
    <property type="entry name" value="MutS_II"/>
    <property type="match status" value="1"/>
</dbReference>
<keyword evidence="6 18" id="KW-0812">Transmembrane</keyword>
<dbReference type="GO" id="GO:0012505">
    <property type="term" value="C:endomembrane system"/>
    <property type="evidence" value="ECO:0007669"/>
    <property type="project" value="UniProtKB-SubCell"/>
</dbReference>
<evidence type="ECO:0000313" key="20">
    <source>
        <dbReference type="EMBL" id="KAK2073249.1"/>
    </source>
</evidence>
<dbReference type="InterPro" id="IPR036187">
    <property type="entry name" value="DNA_mismatch_repair_MutS_sf"/>
</dbReference>
<evidence type="ECO:0000256" key="5">
    <source>
        <dbReference type="ARBA" id="ARBA00022448"/>
    </source>
</evidence>
<feature type="compositionally biased region" description="Basic residues" evidence="17">
    <location>
        <begin position="316"/>
        <end position="331"/>
    </location>
</feature>
<evidence type="ECO:0000256" key="13">
    <source>
        <dbReference type="ARBA" id="ARBA00025902"/>
    </source>
</evidence>
<dbReference type="Gene3D" id="1.20.1420.30">
    <property type="entry name" value="NCX, central ion-binding region"/>
    <property type="match status" value="2"/>
</dbReference>
<dbReference type="InterPro" id="IPR007860">
    <property type="entry name" value="DNA_mmatch_repair_MutS_con_dom"/>
</dbReference>
<dbReference type="InterPro" id="IPR004713">
    <property type="entry name" value="CaH_exchang"/>
</dbReference>
<dbReference type="SUPFAM" id="SSF48334">
    <property type="entry name" value="DNA repair protein MutS, domain III"/>
    <property type="match status" value="1"/>
</dbReference>
<dbReference type="GO" id="GO:0006874">
    <property type="term" value="P:intracellular calcium ion homeostasis"/>
    <property type="evidence" value="ECO:0007669"/>
    <property type="project" value="TreeGrafter"/>
</dbReference>
<dbReference type="Pfam" id="PF05192">
    <property type="entry name" value="MutS_III"/>
    <property type="match status" value="1"/>
</dbReference>
<feature type="transmembrane region" description="Helical" evidence="18">
    <location>
        <begin position="109"/>
        <end position="129"/>
    </location>
</feature>
<dbReference type="GO" id="GO:0006298">
    <property type="term" value="P:mismatch repair"/>
    <property type="evidence" value="ECO:0007669"/>
    <property type="project" value="InterPro"/>
</dbReference>
<feature type="transmembrane region" description="Helical" evidence="18">
    <location>
        <begin position="579"/>
        <end position="598"/>
    </location>
</feature>
<dbReference type="InterPro" id="IPR036678">
    <property type="entry name" value="MutS_con_dom_sf"/>
</dbReference>
<keyword evidence="8" id="KW-0067">ATP-binding</keyword>
<keyword evidence="5" id="KW-0813">Transport</keyword>
<comment type="similarity">
    <text evidence="3">Belongs to the Ca(2+):cation antiporter (CaCA) (TC 2.A.19) family.</text>
</comment>
<keyword evidence="9 18" id="KW-1133">Transmembrane helix</keyword>
<evidence type="ECO:0000256" key="14">
    <source>
        <dbReference type="ARBA" id="ARBA00029792"/>
    </source>
</evidence>
<feature type="region of interest" description="Disordered" evidence="17">
    <location>
        <begin position="543"/>
        <end position="571"/>
    </location>
</feature>
<evidence type="ECO:0000256" key="9">
    <source>
        <dbReference type="ARBA" id="ARBA00022989"/>
    </source>
</evidence>
<dbReference type="SUPFAM" id="SSF53150">
    <property type="entry name" value="DNA repair protein MutS, domain II"/>
    <property type="match status" value="1"/>
</dbReference>
<dbReference type="EMBL" id="JAQQPM010000006">
    <property type="protein sequence ID" value="KAK2073249.1"/>
    <property type="molecule type" value="Genomic_DNA"/>
</dbReference>
<dbReference type="InterPro" id="IPR027417">
    <property type="entry name" value="P-loop_NTPase"/>
</dbReference>
<feature type="compositionally biased region" description="Low complexity" evidence="17">
    <location>
        <begin position="293"/>
        <end position="314"/>
    </location>
</feature>
<dbReference type="SMART" id="SM00534">
    <property type="entry name" value="MUTSac"/>
    <property type="match status" value="1"/>
</dbReference>
<dbReference type="Pfam" id="PF05190">
    <property type="entry name" value="MutS_IV"/>
    <property type="match status" value="1"/>
</dbReference>
<dbReference type="FunFam" id="1.20.1420.30:FF:000011">
    <property type="entry name" value="Vacuolar calcium ion transporter"/>
    <property type="match status" value="1"/>
</dbReference>
<dbReference type="Gene3D" id="3.40.50.300">
    <property type="entry name" value="P-loop containing nucleotide triphosphate hydrolases"/>
    <property type="match status" value="1"/>
</dbReference>
<evidence type="ECO:0000256" key="16">
    <source>
        <dbReference type="SAM" id="Coils"/>
    </source>
</evidence>
<dbReference type="SMART" id="SM00533">
    <property type="entry name" value="MUTSd"/>
    <property type="match status" value="1"/>
</dbReference>
<keyword evidence="12 18" id="KW-0472">Membrane</keyword>
<evidence type="ECO:0000256" key="18">
    <source>
        <dbReference type="SAM" id="Phobius"/>
    </source>
</evidence>
<dbReference type="GO" id="GO:0005524">
    <property type="term" value="F:ATP binding"/>
    <property type="evidence" value="ECO:0007669"/>
    <property type="project" value="UniProtKB-KW"/>
</dbReference>
<feature type="transmembrane region" description="Helical" evidence="18">
    <location>
        <begin position="169"/>
        <end position="192"/>
    </location>
</feature>
<dbReference type="SUPFAM" id="SSF52540">
    <property type="entry name" value="P-loop containing nucleoside triphosphate hydrolases"/>
    <property type="match status" value="1"/>
</dbReference>
<keyword evidence="16" id="KW-0175">Coiled coil</keyword>
<name>A0AAD9I8M2_9PEZI</name>
<feature type="region of interest" description="Disordered" evidence="17">
    <location>
        <begin position="389"/>
        <end position="508"/>
    </location>
</feature>
<dbReference type="Pfam" id="PF01699">
    <property type="entry name" value="Na_Ca_ex"/>
    <property type="match status" value="2"/>
</dbReference>
<dbReference type="FunFam" id="3.40.50.300:FF:000870">
    <property type="entry name" value="MutS protein homolog 4"/>
    <property type="match status" value="1"/>
</dbReference>
<feature type="transmembrane region" description="Helical" evidence="18">
    <location>
        <begin position="141"/>
        <end position="163"/>
    </location>
</feature>
<evidence type="ECO:0000256" key="2">
    <source>
        <dbReference type="ARBA" id="ARBA00007094"/>
    </source>
</evidence>
<feature type="compositionally biased region" description="Basic residues" evidence="17">
    <location>
        <begin position="405"/>
        <end position="419"/>
    </location>
</feature>
<dbReference type="PROSITE" id="PS00486">
    <property type="entry name" value="DNA_MISMATCH_REPAIR_2"/>
    <property type="match status" value="1"/>
</dbReference>
<keyword evidence="11" id="KW-0238">DNA-binding</keyword>
<reference evidence="20" key="1">
    <citation type="journal article" date="2023" name="Mol. Plant Microbe Interact.">
        <title>Elucidating the Obligate Nature and Biological Capacity of an Invasive Fungal Corn Pathogen.</title>
        <authorList>
            <person name="MacCready J.S."/>
            <person name="Roggenkamp E.M."/>
            <person name="Gdanetz K."/>
            <person name="Chilvers M.I."/>
        </authorList>
    </citation>
    <scope>NUCLEOTIDE SEQUENCE</scope>
    <source>
        <strain evidence="20">PM02</strain>
    </source>
</reference>
<keyword evidence="10" id="KW-0406">Ion transport</keyword>
<dbReference type="InterPro" id="IPR000432">
    <property type="entry name" value="DNA_mismatch_repair_MutS_C"/>
</dbReference>
<comment type="similarity">
    <text evidence="2">Belongs to the DNA mismatch repair MutS family. MSH3 subfamily.</text>
</comment>
<evidence type="ECO:0000256" key="17">
    <source>
        <dbReference type="SAM" id="MobiDB-lite"/>
    </source>
</evidence>
<dbReference type="InterPro" id="IPR044880">
    <property type="entry name" value="NCX_ion-bd_dom_sf"/>
</dbReference>
<dbReference type="GO" id="GO:0000329">
    <property type="term" value="C:fungal-type vacuole membrane"/>
    <property type="evidence" value="ECO:0007669"/>
    <property type="project" value="TreeGrafter"/>
</dbReference>
<feature type="transmembrane region" description="Helical" evidence="18">
    <location>
        <begin position="680"/>
        <end position="701"/>
    </location>
</feature>
<dbReference type="Gene3D" id="3.30.420.110">
    <property type="entry name" value="MutS, connector domain"/>
    <property type="match status" value="1"/>
</dbReference>
<evidence type="ECO:0000256" key="12">
    <source>
        <dbReference type="ARBA" id="ARBA00023136"/>
    </source>
</evidence>
<organism evidence="20 21">
    <name type="scientific">Phyllachora maydis</name>
    <dbReference type="NCBI Taxonomy" id="1825666"/>
    <lineage>
        <taxon>Eukaryota</taxon>
        <taxon>Fungi</taxon>
        <taxon>Dikarya</taxon>
        <taxon>Ascomycota</taxon>
        <taxon>Pezizomycotina</taxon>
        <taxon>Sordariomycetes</taxon>
        <taxon>Sordariomycetidae</taxon>
        <taxon>Phyllachorales</taxon>
        <taxon>Phyllachoraceae</taxon>
        <taxon>Phyllachora</taxon>
    </lineage>
</organism>
<dbReference type="Proteomes" id="UP001217918">
    <property type="component" value="Unassembled WGS sequence"/>
</dbReference>
<feature type="transmembrane region" description="Helical" evidence="18">
    <location>
        <begin position="647"/>
        <end position="674"/>
    </location>
</feature>
<dbReference type="GO" id="GO:0030983">
    <property type="term" value="F:mismatched DNA binding"/>
    <property type="evidence" value="ECO:0007669"/>
    <property type="project" value="InterPro"/>
</dbReference>
<protein>
    <recommendedName>
        <fullName evidence="4 15">DNA mismatch repair protein MSH3</fullName>
    </recommendedName>
    <alternativeName>
        <fullName evidence="4 15">DNA mismatch repair protein MSH3</fullName>
    </alternativeName>
    <alternativeName>
        <fullName evidence="14">MutS protein homolog 3</fullName>
    </alternativeName>
</protein>
<evidence type="ECO:0000256" key="7">
    <source>
        <dbReference type="ARBA" id="ARBA00022741"/>
    </source>
</evidence>
<accession>A0AAD9I8M2</accession>
<evidence type="ECO:0000256" key="8">
    <source>
        <dbReference type="ARBA" id="ARBA00022840"/>
    </source>
</evidence>
<feature type="region of interest" description="Disordered" evidence="17">
    <location>
        <begin position="290"/>
        <end position="375"/>
    </location>
</feature>
<dbReference type="FunFam" id="1.20.1420.30:FF:000016">
    <property type="entry name" value="Membrane bound cation transporter"/>
    <property type="match status" value="1"/>
</dbReference>
<feature type="transmembrane region" description="Helical" evidence="18">
    <location>
        <begin position="82"/>
        <end position="103"/>
    </location>
</feature>
<dbReference type="PANTHER" id="PTHR31503:SF18">
    <property type="entry name" value="CA(2+)_H(+) EXCHANGER, PUTATIVE (EUROFUNG)-RELATED"/>
    <property type="match status" value="1"/>
</dbReference>
<evidence type="ECO:0000256" key="6">
    <source>
        <dbReference type="ARBA" id="ARBA00022692"/>
    </source>
</evidence>
<dbReference type="InterPro" id="IPR007696">
    <property type="entry name" value="DNA_mismatch_repair_MutS_core"/>
</dbReference>
<evidence type="ECO:0000256" key="3">
    <source>
        <dbReference type="ARBA" id="ARBA00008170"/>
    </source>
</evidence>
<evidence type="ECO:0000313" key="21">
    <source>
        <dbReference type="Proteomes" id="UP001217918"/>
    </source>
</evidence>
<dbReference type="PANTHER" id="PTHR31503">
    <property type="entry name" value="VACUOLAR CALCIUM ION TRANSPORTER"/>
    <property type="match status" value="1"/>
</dbReference>
<feature type="transmembrane region" description="Helical" evidence="18">
    <location>
        <begin position="618"/>
        <end position="640"/>
    </location>
</feature>
<evidence type="ECO:0000256" key="1">
    <source>
        <dbReference type="ARBA" id="ARBA00004127"/>
    </source>
</evidence>
<proteinExistence type="inferred from homology"/>
<comment type="caution">
    <text evidence="20">The sequence shown here is derived from an EMBL/GenBank/DDBJ whole genome shotgun (WGS) entry which is preliminary data.</text>
</comment>
<feature type="compositionally biased region" description="Polar residues" evidence="17">
    <location>
        <begin position="332"/>
        <end position="346"/>
    </location>
</feature>
<evidence type="ECO:0000256" key="4">
    <source>
        <dbReference type="ARBA" id="ARBA00022151"/>
    </source>
</evidence>
<sequence length="1571" mass="171381">MSQPHCEMVICVPRRGSTKLAASSNALDGTCELGVTSCAALRSLPIRPDYASPGVAADSPGAGAGAEEKNVFARFYGTTKGILFSSIFNVLLVFVPVGIAARFAHLSPAMIFAFNAIAIVPLAGLLSHATESVASRLGDTIGALMNVTFGNAVELIIFIIALVKDEIRIVQASLLGSILANLLLILGMCFLFGGLRFREQIYNSTVTQMSSCLLSLSVISLLLPTAFHASFNDTGTADAKVLQVSRGTSVVLLLVYVLYLLFQLNSHSYMYESTPQHVIDAEMVPGPAAQYFDSSSSDSSSDSDSTASTRSNSTAKRLKNMVRGRRSRKHSTSSQTAPKPQGSSGPASPVDESVPEANAASGPVQEFTILDPSTNETVPVKVMAVNRAGADEASGNADPEEPEKPRKKHKKHRHHRQRKPQSEDGQRPQTASVAPEQDGTRRVDFVLMPDVEAQAESSRPKPFSLRTLRPQLPKSISQNVFTAPPMKPTGNQPQRTRAPDGDDFNPSQRRLRRARTMPERNPTVANRTAPGAIPPINPIVVNSTPKSKPGSADGAGAGVTGATETDDEHEGPAISRTTAIVLLLVSTGLVALCAEFMVDSINSIVGDGTSDTGISEAFIGLILLPIVGNAAEHVTAVTVAMKNKMDLAIGVALGSSIQIALFVTPLVVILGWIMNKEMTLYFTLFETVSLFVSAFIVNFLVLDGRSNYLEGALLCSAYILIAVSAFFFPDTRDANTLGGGTDKSTNTTTQAAVVVARMASRSTRRGTSMGASGDGDVICAINEARGVSPVVGITFVNLSTGEAILSQICDTQFYVKTMHKLALFQPTRILLVSSVKSANVKSGLLCSVEETQPGIPVKLLDRKYWSETAGLDFIRTLAFYDDLDSIQVALDGKFYATSSFSAAIKYLEVELAVRISPHTLRIRFRPSEESMMIDSNTFQSLELLQNSRTSKSKECLFGLLNHTATPMGSRMLRSNILQPSTQAETVLKPRFDALEELSTSEDMFFAIRKALKEFFDVEKLLTRLIILPAAQGSLYETEEALNSVLMVKKFLLSVPTLYEALGPARSHLLGKARDLCHPSVIDPIIQPITDTVNENATYVKTALEMRNQRIYCVKAGINGLLDVARKTYQEATEDLHQHVQEVNTMFNLAGQVRYENSRQYFLRFPATDFDNGQMPDVFINQVRKKDMVECQTLQLVKFNQRIETAENEATMMSDKVIQQLLDTIRDFTPQMFKVCESIGMIDMLACFGHLVTTRDYCRPDMTGTLALKAARHPILDKPGEFVPNDYYCSSQYRFQILTGCNMSGKSTYIRSVALLQVMAQIGCFVPARCATFPVIHNLFSRVSTDDSIEANLSTFSVEMREMAFILDNVDNRSLAIIDELGRGTSTRDGLSIAIAMSEALIQSGAIVFFATHFHTLAKALNDCPGVVNMHLSAESTRTEHNVQKTTMLYKVEGGTVQDDNYGIDIARTMGFPPKVIEVAQEVSDAIRDRAAANRRGARGERLIKRRKYLLELKERLLIAHESTMGDYELSEHLRALQKEAVETLLELESDVEAENMSVDSGSVGGEGEPWL</sequence>
<gene>
    <name evidence="20" type="ORF">P8C59_007543</name>
</gene>
<keyword evidence="7" id="KW-0547">Nucleotide-binding</keyword>
<keyword evidence="21" id="KW-1185">Reference proteome</keyword>
<feature type="transmembrane region" description="Helical" evidence="18">
    <location>
        <begin position="213"/>
        <end position="231"/>
    </location>
</feature>